<accession>A0A2P5DF98</accession>
<dbReference type="GO" id="GO:0016020">
    <property type="term" value="C:membrane"/>
    <property type="evidence" value="ECO:0007669"/>
    <property type="project" value="UniProtKB-SubCell"/>
</dbReference>
<feature type="transmembrane region" description="Helical" evidence="6">
    <location>
        <begin position="213"/>
        <end position="232"/>
    </location>
</feature>
<dbReference type="SUPFAM" id="SSF103481">
    <property type="entry name" value="Multidrug resistance efflux transporter EmrE"/>
    <property type="match status" value="2"/>
</dbReference>
<feature type="transmembrane region" description="Helical" evidence="6">
    <location>
        <begin position="75"/>
        <end position="97"/>
    </location>
</feature>
<dbReference type="InterPro" id="IPR030184">
    <property type="entry name" value="WAT1-related"/>
</dbReference>
<sequence length="368" mass="40653">MGSVQKWFQWWQIVLAMLLVQLFATGMQVLSRVILVEGTFVFALMTYRHVVAALCVAPLAFYFERGQVKKFGGLVWFWLFVNALTGITFAMGMFYYGLRDTTATYATNFLNLIPIVTFVFSIISGLEKLELHTKAGKVKTIGALLCVAGALTTGLYKGKGLHIGHHHVNSHITAKTSDAHWARGTFMLVGSCLSYSAWFIVQVKLLKVFPFKYWGTMLTCIIAALQSAVMGLCLDRRIIAWRLGWNLQLVTIFYSGTLATAATFCLLTWAISSQGPTYPSMFNPLTLIFVALSEALILGEAIRTGTLVGMVLIILGLYSFLWGKRKEIKSLAQQKLEVEEPGKTNNGEPAGLQLTAIVVPSTSPARTQ</sequence>
<evidence type="ECO:0000256" key="5">
    <source>
        <dbReference type="ARBA" id="ARBA00023136"/>
    </source>
</evidence>
<dbReference type="Pfam" id="PF00892">
    <property type="entry name" value="EamA"/>
    <property type="match status" value="2"/>
</dbReference>
<protein>
    <recommendedName>
        <fullName evidence="6">WAT1-related protein</fullName>
    </recommendedName>
</protein>
<comment type="caution">
    <text evidence="8">The sequence shown here is derived from an EMBL/GenBank/DDBJ whole genome shotgun (WGS) entry which is preliminary data.</text>
</comment>
<gene>
    <name evidence="8" type="primary">PanWAT47</name>
    <name evidence="8" type="ORF">PanWU01x14_067720</name>
</gene>
<dbReference type="InterPro" id="IPR000620">
    <property type="entry name" value="EamA_dom"/>
</dbReference>
<comment type="similarity">
    <text evidence="2 6">Belongs to the drug/metabolite transporter (DMT) superfamily. Plant drug/metabolite exporter (P-DME) (TC 2.A.7.4) family.</text>
</comment>
<dbReference type="EMBL" id="JXTB01000041">
    <property type="protein sequence ID" value="PON71930.1"/>
    <property type="molecule type" value="Genomic_DNA"/>
</dbReference>
<dbReference type="STRING" id="3476.A0A2P5DF98"/>
<comment type="subcellular location">
    <subcellularLocation>
        <location evidence="1 6">Membrane</location>
        <topology evidence="1 6">Multi-pass membrane protein</topology>
    </subcellularLocation>
</comment>
<feature type="domain" description="EamA" evidence="7">
    <location>
        <begin position="14"/>
        <end position="151"/>
    </location>
</feature>
<feature type="domain" description="EamA" evidence="7">
    <location>
        <begin position="183"/>
        <end position="319"/>
    </location>
</feature>
<feature type="transmembrane region" description="Helical" evidence="6">
    <location>
        <begin position="252"/>
        <end position="270"/>
    </location>
</feature>
<feature type="transmembrane region" description="Helical" evidence="6">
    <location>
        <begin position="40"/>
        <end position="63"/>
    </location>
</feature>
<feature type="transmembrane region" description="Helical" evidence="6">
    <location>
        <begin position="181"/>
        <end position="201"/>
    </location>
</feature>
<evidence type="ECO:0000256" key="6">
    <source>
        <dbReference type="RuleBase" id="RU363077"/>
    </source>
</evidence>
<evidence type="ECO:0000313" key="8">
    <source>
        <dbReference type="EMBL" id="PON71930.1"/>
    </source>
</evidence>
<feature type="transmembrane region" description="Helical" evidence="6">
    <location>
        <begin position="305"/>
        <end position="323"/>
    </location>
</feature>
<proteinExistence type="inferred from homology"/>
<reference evidence="9" key="1">
    <citation type="submission" date="2016-06" db="EMBL/GenBank/DDBJ databases">
        <title>Parallel loss of symbiosis genes in relatives of nitrogen-fixing non-legume Parasponia.</title>
        <authorList>
            <person name="Van Velzen R."/>
            <person name="Holmer R."/>
            <person name="Bu F."/>
            <person name="Rutten L."/>
            <person name="Van Zeijl A."/>
            <person name="Liu W."/>
            <person name="Santuari L."/>
            <person name="Cao Q."/>
            <person name="Sharma T."/>
            <person name="Shen D."/>
            <person name="Roswanjaya Y."/>
            <person name="Wardhani T."/>
            <person name="Kalhor M.S."/>
            <person name="Jansen J."/>
            <person name="Van den Hoogen J."/>
            <person name="Gungor B."/>
            <person name="Hartog M."/>
            <person name="Hontelez J."/>
            <person name="Verver J."/>
            <person name="Yang W.-C."/>
            <person name="Schijlen E."/>
            <person name="Repin R."/>
            <person name="Schilthuizen M."/>
            <person name="Schranz E."/>
            <person name="Heidstra R."/>
            <person name="Miyata K."/>
            <person name="Fedorova E."/>
            <person name="Kohlen W."/>
            <person name="Bisseling T."/>
            <person name="Smit S."/>
            <person name="Geurts R."/>
        </authorList>
    </citation>
    <scope>NUCLEOTIDE SEQUENCE [LARGE SCALE GENOMIC DNA]</scope>
    <source>
        <strain evidence="9">cv. WU1-14</strain>
    </source>
</reference>
<dbReference type="AlphaFoldDB" id="A0A2P5DF98"/>
<evidence type="ECO:0000256" key="1">
    <source>
        <dbReference type="ARBA" id="ARBA00004141"/>
    </source>
</evidence>
<evidence type="ECO:0000256" key="3">
    <source>
        <dbReference type="ARBA" id="ARBA00022692"/>
    </source>
</evidence>
<keyword evidence="4 6" id="KW-1133">Transmembrane helix</keyword>
<feature type="transmembrane region" description="Helical" evidence="6">
    <location>
        <begin position="12"/>
        <end position="34"/>
    </location>
</feature>
<keyword evidence="3 6" id="KW-0812">Transmembrane</keyword>
<organism evidence="8 9">
    <name type="scientific">Parasponia andersonii</name>
    <name type="common">Sponia andersonii</name>
    <dbReference type="NCBI Taxonomy" id="3476"/>
    <lineage>
        <taxon>Eukaryota</taxon>
        <taxon>Viridiplantae</taxon>
        <taxon>Streptophyta</taxon>
        <taxon>Embryophyta</taxon>
        <taxon>Tracheophyta</taxon>
        <taxon>Spermatophyta</taxon>
        <taxon>Magnoliopsida</taxon>
        <taxon>eudicotyledons</taxon>
        <taxon>Gunneridae</taxon>
        <taxon>Pentapetalae</taxon>
        <taxon>rosids</taxon>
        <taxon>fabids</taxon>
        <taxon>Rosales</taxon>
        <taxon>Cannabaceae</taxon>
        <taxon>Parasponia</taxon>
    </lineage>
</organism>
<dbReference type="GO" id="GO:0022857">
    <property type="term" value="F:transmembrane transporter activity"/>
    <property type="evidence" value="ECO:0007669"/>
    <property type="project" value="InterPro"/>
</dbReference>
<feature type="transmembrane region" description="Helical" evidence="6">
    <location>
        <begin position="138"/>
        <end position="156"/>
    </location>
</feature>
<evidence type="ECO:0000256" key="2">
    <source>
        <dbReference type="ARBA" id="ARBA00007635"/>
    </source>
</evidence>
<dbReference type="Proteomes" id="UP000237105">
    <property type="component" value="Unassembled WGS sequence"/>
</dbReference>
<keyword evidence="5 6" id="KW-0472">Membrane</keyword>
<evidence type="ECO:0000256" key="4">
    <source>
        <dbReference type="ARBA" id="ARBA00022989"/>
    </source>
</evidence>
<feature type="transmembrane region" description="Helical" evidence="6">
    <location>
        <begin position="109"/>
        <end position="126"/>
    </location>
</feature>
<name>A0A2P5DF98_PARAD</name>
<dbReference type="InterPro" id="IPR037185">
    <property type="entry name" value="EmrE-like"/>
</dbReference>
<evidence type="ECO:0000259" key="7">
    <source>
        <dbReference type="Pfam" id="PF00892"/>
    </source>
</evidence>
<evidence type="ECO:0000313" key="9">
    <source>
        <dbReference type="Proteomes" id="UP000237105"/>
    </source>
</evidence>
<dbReference type="PANTHER" id="PTHR31218">
    <property type="entry name" value="WAT1-RELATED PROTEIN"/>
    <property type="match status" value="1"/>
</dbReference>
<keyword evidence="9" id="KW-1185">Reference proteome</keyword>
<dbReference type="OrthoDB" id="670984at2759"/>